<dbReference type="SUPFAM" id="SSF63520">
    <property type="entry name" value="PTS-regulatory domain, PRD"/>
    <property type="match status" value="2"/>
</dbReference>
<sequence length="278" mass="32357">MIIEKIINNNIVRSKNENQQEVLLVGCGLGFKKQIGDDVENEKIEKIYVNLPERPLNQIEQALANISFECIQVANKIVEQAKDVLNREFPDNTYLGLIDHINFAIERQNKGLIIRNALMWEIKRFYSAEYAIGVEALQIIKEVTGVTLPEDEGAFIAVHLVSASLDSVETGKIKESLEIIRNILNLITYHFSIDLDENSLHYERFITHLKFFVQRVFSGIELNDGDEDFLLILKDKYKEEYLCALKVFEYFLKKYQIRLTNDEMAYLTIHIRRITLKR</sequence>
<dbReference type="InterPro" id="IPR011608">
    <property type="entry name" value="PRD"/>
</dbReference>
<dbReference type="Pfam" id="PF03123">
    <property type="entry name" value="CAT_RBD"/>
    <property type="match status" value="1"/>
</dbReference>
<dbReference type="InterPro" id="IPR036650">
    <property type="entry name" value="CAT_RNA-bd_dom_sf"/>
</dbReference>
<keyword evidence="4" id="KW-1185">Reference proteome</keyword>
<dbReference type="PANTHER" id="PTHR30185">
    <property type="entry name" value="CRYPTIC BETA-GLUCOSIDE BGL OPERON ANTITERMINATOR"/>
    <property type="match status" value="1"/>
</dbReference>
<comment type="caution">
    <text evidence="3">The sequence shown here is derived from an EMBL/GenBank/DDBJ whole genome shotgun (WGS) entry which is preliminary data.</text>
</comment>
<dbReference type="InterPro" id="IPR004341">
    <property type="entry name" value="CAT_RNA-bd_dom"/>
</dbReference>
<name>A0A3P3U9Y7_9BACL</name>
<dbReference type="Gene3D" id="1.10.1790.10">
    <property type="entry name" value="PRD domain"/>
    <property type="match status" value="2"/>
</dbReference>
<dbReference type="SMART" id="SM01061">
    <property type="entry name" value="CAT_RBD"/>
    <property type="match status" value="1"/>
</dbReference>
<proteinExistence type="predicted"/>
<dbReference type="PROSITE" id="PS51372">
    <property type="entry name" value="PRD_2"/>
    <property type="match status" value="2"/>
</dbReference>
<dbReference type="Gene3D" id="2.30.24.10">
    <property type="entry name" value="CAT RNA-binding domain"/>
    <property type="match status" value="1"/>
</dbReference>
<dbReference type="Pfam" id="PF00874">
    <property type="entry name" value="PRD"/>
    <property type="match status" value="2"/>
</dbReference>
<dbReference type="OrthoDB" id="9813552at2"/>
<protein>
    <submittedName>
        <fullName evidence="3">PRD domain-containing protein</fullName>
    </submittedName>
</protein>
<evidence type="ECO:0000313" key="3">
    <source>
        <dbReference type="EMBL" id="RRJ67165.1"/>
    </source>
</evidence>
<dbReference type="EMBL" id="RRCN01000001">
    <property type="protein sequence ID" value="RRJ67165.1"/>
    <property type="molecule type" value="Genomic_DNA"/>
</dbReference>
<dbReference type="GO" id="GO:0003723">
    <property type="term" value="F:RNA binding"/>
    <property type="evidence" value="ECO:0007669"/>
    <property type="project" value="InterPro"/>
</dbReference>
<keyword evidence="1" id="KW-0677">Repeat</keyword>
<dbReference type="PANTHER" id="PTHR30185:SF15">
    <property type="entry name" value="CRYPTIC BETA-GLUCOSIDE BGL OPERON ANTITERMINATOR"/>
    <property type="match status" value="1"/>
</dbReference>
<reference evidence="3 4" key="1">
    <citation type="submission" date="2018-11" db="EMBL/GenBank/DDBJ databases">
        <title>Genome sequencing of Paenibacillus sp. KCOM 3021 (= ChDC PVNT-B20).</title>
        <authorList>
            <person name="Kook J.-K."/>
            <person name="Park S.-N."/>
            <person name="Lim Y.K."/>
        </authorList>
    </citation>
    <scope>NUCLEOTIDE SEQUENCE [LARGE SCALE GENOMIC DNA]</scope>
    <source>
        <strain evidence="3 4">KCOM 3021</strain>
    </source>
</reference>
<dbReference type="RefSeq" id="WP_128634945.1">
    <property type="nucleotide sequence ID" value="NZ_RRCN01000001.1"/>
</dbReference>
<dbReference type="InterPro" id="IPR036634">
    <property type="entry name" value="PRD_sf"/>
</dbReference>
<organism evidence="3 4">
    <name type="scientific">Paenibacillus oralis</name>
    <dbReference type="NCBI Taxonomy" id="2490856"/>
    <lineage>
        <taxon>Bacteria</taxon>
        <taxon>Bacillati</taxon>
        <taxon>Bacillota</taxon>
        <taxon>Bacilli</taxon>
        <taxon>Bacillales</taxon>
        <taxon>Paenibacillaceae</taxon>
        <taxon>Paenibacillus</taxon>
    </lineage>
</organism>
<evidence type="ECO:0000313" key="4">
    <source>
        <dbReference type="Proteomes" id="UP000267017"/>
    </source>
</evidence>
<dbReference type="NCBIfam" id="NF046042">
    <property type="entry name" value="LicT"/>
    <property type="match status" value="1"/>
</dbReference>
<dbReference type="Proteomes" id="UP000267017">
    <property type="component" value="Unassembled WGS sequence"/>
</dbReference>
<accession>A0A3P3U9Y7</accession>
<gene>
    <name evidence="3" type="ORF">EHV15_32755</name>
</gene>
<dbReference type="InterPro" id="IPR050661">
    <property type="entry name" value="BglG_antiterminators"/>
</dbReference>
<dbReference type="AlphaFoldDB" id="A0A3P3U9Y7"/>
<dbReference type="SUPFAM" id="SSF50151">
    <property type="entry name" value="SacY-like RNA-binding domain"/>
    <property type="match status" value="1"/>
</dbReference>
<evidence type="ECO:0000259" key="2">
    <source>
        <dbReference type="PROSITE" id="PS51372"/>
    </source>
</evidence>
<feature type="domain" description="PRD" evidence="2">
    <location>
        <begin position="65"/>
        <end position="170"/>
    </location>
</feature>
<dbReference type="GO" id="GO:0006355">
    <property type="term" value="P:regulation of DNA-templated transcription"/>
    <property type="evidence" value="ECO:0007669"/>
    <property type="project" value="InterPro"/>
</dbReference>
<evidence type="ECO:0000256" key="1">
    <source>
        <dbReference type="ARBA" id="ARBA00022737"/>
    </source>
</evidence>
<feature type="domain" description="PRD" evidence="2">
    <location>
        <begin position="171"/>
        <end position="278"/>
    </location>
</feature>